<protein>
    <submittedName>
        <fullName evidence="2">Transmembrane protein, putative</fullName>
    </submittedName>
</protein>
<accession>Q23PS6</accession>
<dbReference type="HOGENOM" id="CLU_502061_0_0_1"/>
<dbReference type="GeneID" id="7843638"/>
<evidence type="ECO:0000313" key="2">
    <source>
        <dbReference type="EMBL" id="EAR98609.2"/>
    </source>
</evidence>
<evidence type="ECO:0000256" key="1">
    <source>
        <dbReference type="SAM" id="Phobius"/>
    </source>
</evidence>
<keyword evidence="1" id="KW-0472">Membrane</keyword>
<keyword evidence="1 2" id="KW-0812">Transmembrane</keyword>
<reference evidence="3" key="1">
    <citation type="journal article" date="2006" name="PLoS Biol.">
        <title>Macronuclear genome sequence of the ciliate Tetrahymena thermophila, a model eukaryote.</title>
        <authorList>
            <person name="Eisen J.A."/>
            <person name="Coyne R.S."/>
            <person name="Wu M."/>
            <person name="Wu D."/>
            <person name="Thiagarajan M."/>
            <person name="Wortman J.R."/>
            <person name="Badger J.H."/>
            <person name="Ren Q."/>
            <person name="Amedeo P."/>
            <person name="Jones K.M."/>
            <person name="Tallon L.J."/>
            <person name="Delcher A.L."/>
            <person name="Salzberg S.L."/>
            <person name="Silva J.C."/>
            <person name="Haas B.J."/>
            <person name="Majoros W.H."/>
            <person name="Farzad M."/>
            <person name="Carlton J.M."/>
            <person name="Smith R.K. Jr."/>
            <person name="Garg J."/>
            <person name="Pearlman R.E."/>
            <person name="Karrer K.M."/>
            <person name="Sun L."/>
            <person name="Manning G."/>
            <person name="Elde N.C."/>
            <person name="Turkewitz A.P."/>
            <person name="Asai D.J."/>
            <person name="Wilkes D.E."/>
            <person name="Wang Y."/>
            <person name="Cai H."/>
            <person name="Collins K."/>
            <person name="Stewart B.A."/>
            <person name="Lee S.R."/>
            <person name="Wilamowska K."/>
            <person name="Weinberg Z."/>
            <person name="Ruzzo W.L."/>
            <person name="Wloga D."/>
            <person name="Gaertig J."/>
            <person name="Frankel J."/>
            <person name="Tsao C.-C."/>
            <person name="Gorovsky M.A."/>
            <person name="Keeling P.J."/>
            <person name="Waller R.F."/>
            <person name="Patron N.J."/>
            <person name="Cherry J.M."/>
            <person name="Stover N.A."/>
            <person name="Krieger C.J."/>
            <person name="del Toro C."/>
            <person name="Ryder H.F."/>
            <person name="Williamson S.C."/>
            <person name="Barbeau R.A."/>
            <person name="Hamilton E.P."/>
            <person name="Orias E."/>
        </authorList>
    </citation>
    <scope>NUCLEOTIDE SEQUENCE [LARGE SCALE GENOMIC DNA]</scope>
    <source>
        <strain evidence="3">SB210</strain>
    </source>
</reference>
<dbReference type="EMBL" id="GG662650">
    <property type="protein sequence ID" value="EAR98609.2"/>
    <property type="molecule type" value="Genomic_DNA"/>
</dbReference>
<name>Q23PS6_TETTS</name>
<evidence type="ECO:0000313" key="3">
    <source>
        <dbReference type="Proteomes" id="UP000009168"/>
    </source>
</evidence>
<keyword evidence="1" id="KW-1133">Transmembrane helix</keyword>
<proteinExistence type="predicted"/>
<dbReference type="InParanoid" id="Q23PS6"/>
<organism evidence="2 3">
    <name type="scientific">Tetrahymena thermophila (strain SB210)</name>
    <dbReference type="NCBI Taxonomy" id="312017"/>
    <lineage>
        <taxon>Eukaryota</taxon>
        <taxon>Sar</taxon>
        <taxon>Alveolata</taxon>
        <taxon>Ciliophora</taxon>
        <taxon>Intramacronucleata</taxon>
        <taxon>Oligohymenophorea</taxon>
        <taxon>Hymenostomatida</taxon>
        <taxon>Tetrahymenina</taxon>
        <taxon>Tetrahymenidae</taxon>
        <taxon>Tetrahymena</taxon>
    </lineage>
</organism>
<feature type="transmembrane region" description="Helical" evidence="1">
    <location>
        <begin position="237"/>
        <end position="262"/>
    </location>
</feature>
<sequence length="383" mass="43438">MQNGACYEYCTDGKISKRYSDCGLDNVSCIDGYQLNSQNKCEKIICSAKISTADTFSAFQQQCLNCSIAFNQKDCSNPCLPGTELQYYNSQLRSCMVYCGNGIIAYDKNTCSSSNICINGAQWSDQEKQCKNQQIKCSSSSPDNYLQQCSNCSLVTNINYCQNSCQSQQYYDYKQQKCMIYCLKGVIAQDQVSCQSSNLCIDGFKSSGQGKCDPISSQDGQVNSNDNQSNSKYEQNLLIINIMISLFAFLIIIILAACFIALRKFKAFLKNSDKNNQKIYEIINNLESTQKIHIDNIKNQQLEIDSLKIIRNTNNQLHNNQIEIDFNQNSQEDLALQDQNDSQKTIKQLQSNFILQQQNSKQNYQENPLIQVQVSQQKDTDQL</sequence>
<dbReference type="AlphaFoldDB" id="Q23PS6"/>
<dbReference type="RefSeq" id="XP_001018854.2">
    <property type="nucleotide sequence ID" value="XM_001018854.2"/>
</dbReference>
<dbReference type="Proteomes" id="UP000009168">
    <property type="component" value="Unassembled WGS sequence"/>
</dbReference>
<gene>
    <name evidence="2" type="ORF">TTHERM_00463570</name>
</gene>
<keyword evidence="3" id="KW-1185">Reference proteome</keyword>
<dbReference type="KEGG" id="tet:TTHERM_00463570"/>